<dbReference type="Gene3D" id="3.90.79.10">
    <property type="entry name" value="Nucleoside Triphosphate Pyrophosphohydrolase"/>
    <property type="match status" value="1"/>
</dbReference>
<dbReference type="AlphaFoldDB" id="A0A1I2QQW4"/>
<dbReference type="Pfam" id="PF00293">
    <property type="entry name" value="NUDIX"/>
    <property type="match status" value="1"/>
</dbReference>
<dbReference type="PANTHER" id="PTHR43046">
    <property type="entry name" value="GDP-MANNOSE MANNOSYL HYDROLASE"/>
    <property type="match status" value="1"/>
</dbReference>
<evidence type="ECO:0000256" key="2">
    <source>
        <dbReference type="ARBA" id="ARBA00022801"/>
    </source>
</evidence>
<dbReference type="CDD" id="cd18879">
    <property type="entry name" value="NUDIX_Hydrolase"/>
    <property type="match status" value="1"/>
</dbReference>
<dbReference type="EMBL" id="FOPJ01000002">
    <property type="protein sequence ID" value="SFG30698.1"/>
    <property type="molecule type" value="Genomic_DNA"/>
</dbReference>
<dbReference type="PROSITE" id="PS00893">
    <property type="entry name" value="NUDIX_BOX"/>
    <property type="match status" value="1"/>
</dbReference>
<evidence type="ECO:0000313" key="4">
    <source>
        <dbReference type="EMBL" id="SFG30698.1"/>
    </source>
</evidence>
<keyword evidence="5" id="KW-1185">Reference proteome</keyword>
<proteinExistence type="predicted"/>
<dbReference type="RefSeq" id="WP_092284194.1">
    <property type="nucleotide sequence ID" value="NZ_FOPJ01000002.1"/>
</dbReference>
<evidence type="ECO:0000259" key="3">
    <source>
        <dbReference type="PROSITE" id="PS51462"/>
    </source>
</evidence>
<accession>A0A1I2QQW4</accession>
<dbReference type="InterPro" id="IPR000086">
    <property type="entry name" value="NUDIX_hydrolase_dom"/>
</dbReference>
<comment type="cofactor">
    <cofactor evidence="1">
        <name>Mg(2+)</name>
        <dbReference type="ChEBI" id="CHEBI:18420"/>
    </cofactor>
</comment>
<dbReference type="Proteomes" id="UP000199065">
    <property type="component" value="Unassembled WGS sequence"/>
</dbReference>
<gene>
    <name evidence="4" type="ORF">SAMN05660282_00577</name>
</gene>
<dbReference type="OrthoDB" id="9814308at2"/>
<protein>
    <submittedName>
        <fullName evidence="4">ADP-ribose pyrophosphatase YjhB, NUDIX family</fullName>
    </submittedName>
</protein>
<dbReference type="GO" id="GO:0016787">
    <property type="term" value="F:hydrolase activity"/>
    <property type="evidence" value="ECO:0007669"/>
    <property type="project" value="UniProtKB-KW"/>
</dbReference>
<evidence type="ECO:0000313" key="5">
    <source>
        <dbReference type="Proteomes" id="UP000199065"/>
    </source>
</evidence>
<evidence type="ECO:0000256" key="1">
    <source>
        <dbReference type="ARBA" id="ARBA00001946"/>
    </source>
</evidence>
<sequence length="177" mass="19374">MPTPDFILSLREKIGHEHLLLPGVTAIVIKDVPADAPLWAVPEVLMVKRSDNGIWTPITGIVDPLEEPHVTACREVAEETGLNVQVKALLGVGQVGPMTYPNGDEVSFIDTSFRCEVTPGTPDEPRIGDEESSDVGWFSIAQLPPTLPRFRLVIADAVAQLRHPTGFTPRFGYIKRT</sequence>
<dbReference type="PANTHER" id="PTHR43046:SF16">
    <property type="entry name" value="ADP-RIBOSE PYROPHOSPHATASE YJHB-RELATED"/>
    <property type="match status" value="1"/>
</dbReference>
<feature type="domain" description="Nudix hydrolase" evidence="3">
    <location>
        <begin position="19"/>
        <end position="160"/>
    </location>
</feature>
<dbReference type="InterPro" id="IPR015797">
    <property type="entry name" value="NUDIX_hydrolase-like_dom_sf"/>
</dbReference>
<organism evidence="4 5">
    <name type="scientific">Corynebacterium spheniscorum</name>
    <dbReference type="NCBI Taxonomy" id="185761"/>
    <lineage>
        <taxon>Bacteria</taxon>
        <taxon>Bacillati</taxon>
        <taxon>Actinomycetota</taxon>
        <taxon>Actinomycetes</taxon>
        <taxon>Mycobacteriales</taxon>
        <taxon>Corynebacteriaceae</taxon>
        <taxon>Corynebacterium</taxon>
    </lineage>
</organism>
<dbReference type="SUPFAM" id="SSF55811">
    <property type="entry name" value="Nudix"/>
    <property type="match status" value="1"/>
</dbReference>
<reference evidence="4 5" key="1">
    <citation type="submission" date="2016-10" db="EMBL/GenBank/DDBJ databases">
        <authorList>
            <person name="de Groot N.N."/>
        </authorList>
    </citation>
    <scope>NUCLEOTIDE SEQUENCE [LARGE SCALE GENOMIC DNA]</scope>
    <source>
        <strain>J11</strain>
        <strain evidence="5">PG 39</strain>
    </source>
</reference>
<dbReference type="InterPro" id="IPR020084">
    <property type="entry name" value="NUDIX_hydrolase_CS"/>
</dbReference>
<dbReference type="PROSITE" id="PS51462">
    <property type="entry name" value="NUDIX"/>
    <property type="match status" value="1"/>
</dbReference>
<keyword evidence="2" id="KW-0378">Hydrolase</keyword>
<dbReference type="STRING" id="185761.SAMN05660282_00577"/>
<name>A0A1I2QQW4_9CORY</name>